<accession>A0A7W9PU05</accession>
<feature type="chain" id="PRO_5038982611" description="Lipoprotein" evidence="1">
    <location>
        <begin position="21"/>
        <end position="282"/>
    </location>
</feature>
<proteinExistence type="predicted"/>
<comment type="caution">
    <text evidence="2">The sequence shown here is derived from an EMBL/GenBank/DDBJ whole genome shotgun (WGS) entry which is preliminary data.</text>
</comment>
<keyword evidence="3" id="KW-1185">Reference proteome</keyword>
<dbReference type="Proteomes" id="UP000585836">
    <property type="component" value="Unassembled WGS sequence"/>
</dbReference>
<keyword evidence="1" id="KW-0732">Signal</keyword>
<evidence type="ECO:0008006" key="4">
    <source>
        <dbReference type="Google" id="ProtNLM"/>
    </source>
</evidence>
<gene>
    <name evidence="2" type="ORF">FHS34_003263</name>
</gene>
<dbReference type="EMBL" id="JACHJK010000005">
    <property type="protein sequence ID" value="MBB5927800.1"/>
    <property type="molecule type" value="Genomic_DNA"/>
</dbReference>
<feature type="signal peptide" evidence="1">
    <location>
        <begin position="1"/>
        <end position="20"/>
    </location>
</feature>
<dbReference type="RefSeq" id="WP_184965697.1">
    <property type="nucleotide sequence ID" value="NZ_JACHJK010000005.1"/>
</dbReference>
<evidence type="ECO:0000313" key="3">
    <source>
        <dbReference type="Proteomes" id="UP000585836"/>
    </source>
</evidence>
<sequence length="282" mass="29780">MRIRATVAAVTGALALAAFAAPAAQATGTDGTPYPLNVSFSGLKIASSSRIGAPTGAFKIAYSYTLTYGSDVDIEQPDFWSQAYLYRGTLDSDTSRELGYDKSDFATCTKNAAPSGTATCKGTIDLYPSEGDLLNTDVGTWNVAAEAGALNGQDPDNVDYSKVGFKDQGGLGTTRLLRNVAVTANAGPEPVTKGATLTTTGKLTRVDWQDHKYHAFTSQTVTLQFKKAGTSTVTNVKTAKSDAYGNLKATTTATYDGYWRFSYAGSTYASSALATMDYVDVR</sequence>
<organism evidence="2 3">
    <name type="scientific">Streptomyces echinatus</name>
    <dbReference type="NCBI Taxonomy" id="67293"/>
    <lineage>
        <taxon>Bacteria</taxon>
        <taxon>Bacillati</taxon>
        <taxon>Actinomycetota</taxon>
        <taxon>Actinomycetes</taxon>
        <taxon>Kitasatosporales</taxon>
        <taxon>Streptomycetaceae</taxon>
        <taxon>Streptomyces</taxon>
    </lineage>
</organism>
<name>A0A7W9PU05_9ACTN</name>
<evidence type="ECO:0000313" key="2">
    <source>
        <dbReference type="EMBL" id="MBB5927800.1"/>
    </source>
</evidence>
<dbReference type="AlphaFoldDB" id="A0A7W9PU05"/>
<evidence type="ECO:0000256" key="1">
    <source>
        <dbReference type="SAM" id="SignalP"/>
    </source>
</evidence>
<reference evidence="2 3" key="1">
    <citation type="submission" date="2020-08" db="EMBL/GenBank/DDBJ databases">
        <title>Genomic Encyclopedia of Type Strains, Phase III (KMG-III): the genomes of soil and plant-associated and newly described type strains.</title>
        <authorList>
            <person name="Whitman W."/>
        </authorList>
    </citation>
    <scope>NUCLEOTIDE SEQUENCE [LARGE SCALE GENOMIC DNA]</scope>
    <source>
        <strain evidence="2 3">CECT 3313</strain>
    </source>
</reference>
<protein>
    <recommendedName>
        <fullName evidence="4">Lipoprotein</fullName>
    </recommendedName>
</protein>